<dbReference type="InterPro" id="IPR001640">
    <property type="entry name" value="Lgt"/>
</dbReference>
<dbReference type="EMBL" id="SEWE01000005">
    <property type="protein sequence ID" value="RYU82875.1"/>
    <property type="molecule type" value="Genomic_DNA"/>
</dbReference>
<keyword evidence="2" id="KW-1003">Cell membrane</keyword>
<evidence type="ECO:0008006" key="10">
    <source>
        <dbReference type="Google" id="ProtNLM"/>
    </source>
</evidence>
<protein>
    <recommendedName>
        <fullName evidence="10">Prolipoprotein diacylglyceryl transferase</fullName>
    </recommendedName>
</protein>
<accession>A0A4Q5LGR5</accession>
<keyword evidence="9" id="KW-1185">Reference proteome</keyword>
<organism evidence="8 9">
    <name type="scientific">Hymenobacter persicinus</name>
    <dbReference type="NCBI Taxonomy" id="2025506"/>
    <lineage>
        <taxon>Bacteria</taxon>
        <taxon>Pseudomonadati</taxon>
        <taxon>Bacteroidota</taxon>
        <taxon>Cytophagia</taxon>
        <taxon>Cytophagales</taxon>
        <taxon>Hymenobacteraceae</taxon>
        <taxon>Hymenobacter</taxon>
    </lineage>
</organism>
<proteinExistence type="inferred from homology"/>
<evidence type="ECO:0000313" key="8">
    <source>
        <dbReference type="EMBL" id="RYU82875.1"/>
    </source>
</evidence>
<feature type="transmembrane region" description="Helical" evidence="7">
    <location>
        <begin position="317"/>
        <end position="336"/>
    </location>
</feature>
<dbReference type="Pfam" id="PF01790">
    <property type="entry name" value="LGT"/>
    <property type="match status" value="1"/>
</dbReference>
<name>A0A4Q5LGR5_9BACT</name>
<dbReference type="Proteomes" id="UP000294155">
    <property type="component" value="Unassembled WGS sequence"/>
</dbReference>
<dbReference type="OrthoDB" id="871140at2"/>
<feature type="transmembrane region" description="Helical" evidence="7">
    <location>
        <begin position="144"/>
        <end position="170"/>
    </location>
</feature>
<feature type="transmembrane region" description="Helical" evidence="7">
    <location>
        <begin position="45"/>
        <end position="63"/>
    </location>
</feature>
<evidence type="ECO:0000256" key="5">
    <source>
        <dbReference type="ARBA" id="ARBA00022989"/>
    </source>
</evidence>
<dbReference type="GO" id="GO:0008961">
    <property type="term" value="F:phosphatidylglycerol-prolipoprotein diacylglyceryl transferase activity"/>
    <property type="evidence" value="ECO:0007669"/>
    <property type="project" value="InterPro"/>
</dbReference>
<dbReference type="PANTHER" id="PTHR30589:SF0">
    <property type="entry name" value="PHOSPHATIDYLGLYCEROL--PROLIPOPROTEIN DIACYLGLYCERYL TRANSFERASE"/>
    <property type="match status" value="1"/>
</dbReference>
<keyword evidence="6 7" id="KW-0472">Membrane</keyword>
<feature type="transmembrane region" description="Helical" evidence="7">
    <location>
        <begin position="75"/>
        <end position="94"/>
    </location>
</feature>
<evidence type="ECO:0000256" key="2">
    <source>
        <dbReference type="ARBA" id="ARBA00022475"/>
    </source>
</evidence>
<evidence type="ECO:0000256" key="3">
    <source>
        <dbReference type="ARBA" id="ARBA00022679"/>
    </source>
</evidence>
<feature type="transmembrane region" description="Helical" evidence="7">
    <location>
        <begin position="12"/>
        <end position="33"/>
    </location>
</feature>
<dbReference type="PANTHER" id="PTHR30589">
    <property type="entry name" value="PROLIPOPROTEIN DIACYLGLYCERYL TRANSFERASE"/>
    <property type="match status" value="1"/>
</dbReference>
<dbReference type="GO" id="GO:0042158">
    <property type="term" value="P:lipoprotein biosynthetic process"/>
    <property type="evidence" value="ECO:0007669"/>
    <property type="project" value="InterPro"/>
</dbReference>
<dbReference type="AlphaFoldDB" id="A0A4Q5LGR5"/>
<evidence type="ECO:0000256" key="7">
    <source>
        <dbReference type="SAM" id="Phobius"/>
    </source>
</evidence>
<keyword evidence="4 7" id="KW-0812">Transmembrane</keyword>
<feature type="transmembrane region" description="Helical" evidence="7">
    <location>
        <begin position="276"/>
        <end position="296"/>
    </location>
</feature>
<feature type="transmembrane region" description="Helical" evidence="7">
    <location>
        <begin position="208"/>
        <end position="226"/>
    </location>
</feature>
<keyword evidence="5 7" id="KW-1133">Transmembrane helix</keyword>
<gene>
    <name evidence="8" type="ORF">EWM57_04070</name>
</gene>
<evidence type="ECO:0000313" key="9">
    <source>
        <dbReference type="Proteomes" id="UP000294155"/>
    </source>
</evidence>
<feature type="transmembrane region" description="Helical" evidence="7">
    <location>
        <begin position="114"/>
        <end position="132"/>
    </location>
</feature>
<evidence type="ECO:0000256" key="1">
    <source>
        <dbReference type="ARBA" id="ARBA00007150"/>
    </source>
</evidence>
<comment type="similarity">
    <text evidence="1">Belongs to the Lgt family.</text>
</comment>
<sequence>MGRVQPFGGGGLERLLLIYYLTMANSLLFITAPTWAVPAATGHDFYTLFYVLAFALNLGLLVWEGHRRGYPLRTWLVVLACTTLSFILGTKLLAFSAPEWRQLVHTGHWPDSGARTVLGGAVAGTLTLLILRRPFGFSWHVFDVFTLPMCAAMLVQCLGCVLTGCCFGELTSGTWGLIYPPGTLPYLWQASRGLLPPGAAQSLPIHPTQLYTLGLCAAVGAMLVLTRRRVWPGGSRRLLHLGLLLSGRFLIEFWRDPAGEQVGATLHTHAGLALKQVQWALLLLAPLALAGWALLLRRARRTEFRPERIPGQHSGRNLLAVAALLALTAGLGPYALTRPEILVVKTLLLTVLVLEGGALLFRSAGTAQPARVALPLGLATVVLVLTSQAPADSARLDGSSYYSFTPGFVAGSYDQDKLYTPSGGCSGSGGPPVRTGYYHEYRAMGGEFAYVRPSRHRPGRTSYGLGVWAGREYVNAQLLTPGGPFLTASPRDGRYNGLLDINPYLERDRLLNGRYGFGYGLRLGLHLGELAHLAPSQGTSDFDRVRVLPDVKLWLGVRRLAFAQIDAGAGPLALGNYTSRFALGSGLGSDWRRSVLVGLAQSTHDPNPNMGFLSASFPLGQSGLWVEPYGATDFGRHRQVSLRLQYRLNTH</sequence>
<keyword evidence="3" id="KW-0808">Transferase</keyword>
<feature type="transmembrane region" description="Helical" evidence="7">
    <location>
        <begin position="238"/>
        <end position="256"/>
    </location>
</feature>
<dbReference type="GO" id="GO:0005886">
    <property type="term" value="C:plasma membrane"/>
    <property type="evidence" value="ECO:0007669"/>
    <property type="project" value="InterPro"/>
</dbReference>
<evidence type="ECO:0000256" key="6">
    <source>
        <dbReference type="ARBA" id="ARBA00023136"/>
    </source>
</evidence>
<comment type="caution">
    <text evidence="8">The sequence shown here is derived from an EMBL/GenBank/DDBJ whole genome shotgun (WGS) entry which is preliminary data.</text>
</comment>
<reference evidence="8 9" key="1">
    <citation type="submission" date="2019-02" db="EMBL/GenBank/DDBJ databases">
        <title>Bacterial novel species isolated from soil.</title>
        <authorList>
            <person name="Jung H.-Y."/>
        </authorList>
    </citation>
    <scope>NUCLEOTIDE SEQUENCE [LARGE SCALE GENOMIC DNA]</scope>
    <source>
        <strain evidence="8 9">1-3-3-3</strain>
    </source>
</reference>
<evidence type="ECO:0000256" key="4">
    <source>
        <dbReference type="ARBA" id="ARBA00022692"/>
    </source>
</evidence>